<dbReference type="OrthoDB" id="1818396at2"/>
<dbReference type="PROSITE" id="PS00018">
    <property type="entry name" value="EF_HAND_1"/>
    <property type="match status" value="1"/>
</dbReference>
<reference evidence="3 4" key="1">
    <citation type="submission" date="2013-06" db="EMBL/GenBank/DDBJ databases">
        <title>Rumen cellulosomics: divergent fiber-degrading strategies revealed by comparative genome-wide analysis of six Ruminococcal strains.</title>
        <authorList>
            <person name="Dassa B."/>
            <person name="Borovok I."/>
            <person name="Lamed R."/>
            <person name="Flint H."/>
            <person name="Yeoman C.J."/>
            <person name="White B."/>
            <person name="Bayer E.A."/>
        </authorList>
    </citation>
    <scope>NUCLEOTIDE SEQUENCE [LARGE SCALE GENOMIC DNA]</scope>
    <source>
        <strain evidence="3 4">SY3</strain>
    </source>
</reference>
<gene>
    <name evidence="3" type="ORF">RASY3_05555</name>
</gene>
<dbReference type="EMBL" id="JEOB01000002">
    <property type="protein sequence ID" value="EXM39391.1"/>
    <property type="molecule type" value="Genomic_DNA"/>
</dbReference>
<dbReference type="InterPro" id="IPR036439">
    <property type="entry name" value="Dockerin_dom_sf"/>
</dbReference>
<dbReference type="AlphaFoldDB" id="A0A011VVU1"/>
<evidence type="ECO:0000259" key="2">
    <source>
        <dbReference type="PROSITE" id="PS51766"/>
    </source>
</evidence>
<sequence length="305" mass="32739">MNKFIRSAVSLICAGAAAACTITSVMADKVSNVRGDVNGDGVVNVTDVAKIAAHVKGKKILTGDSLKNADVNFDGSVNITDITRIAAFVKGKKKLPSDPDSADERFNGYDAYLIFADGSMNWGNWNGQGHPGAASYGVDADVTGNGVYTVSITRDSITSVDDMGKNPSLIYSTDGSKGSYLPWANGCSIMCVDITGLLDGTLAADGSNLEGFLEEGQNPNINKRVKGKYRGDEIKVEVKSIKVDDEELWFDPNKVRYGNLDEEDNCYRIEIANLLYGDAGDVAINVNNFYFSDKLSVTFSIYGID</sequence>
<dbReference type="Proteomes" id="UP000021369">
    <property type="component" value="Unassembled WGS sequence"/>
</dbReference>
<feature type="domain" description="Dockerin" evidence="2">
    <location>
        <begin position="30"/>
        <end position="97"/>
    </location>
</feature>
<dbReference type="PROSITE" id="PS51257">
    <property type="entry name" value="PROKAR_LIPOPROTEIN"/>
    <property type="match status" value="1"/>
</dbReference>
<protein>
    <submittedName>
        <fullName evidence="3">Dockerin</fullName>
    </submittedName>
</protein>
<dbReference type="SUPFAM" id="SSF63446">
    <property type="entry name" value="Type I dockerin domain"/>
    <property type="match status" value="1"/>
</dbReference>
<dbReference type="PATRIC" id="fig|1341156.4.peg.1529"/>
<accession>A0A011VVU1</accession>
<dbReference type="GO" id="GO:0004553">
    <property type="term" value="F:hydrolase activity, hydrolyzing O-glycosyl compounds"/>
    <property type="evidence" value="ECO:0007669"/>
    <property type="project" value="InterPro"/>
</dbReference>
<feature type="signal peptide" evidence="1">
    <location>
        <begin position="1"/>
        <end position="27"/>
    </location>
</feature>
<evidence type="ECO:0000313" key="3">
    <source>
        <dbReference type="EMBL" id="EXM39391.1"/>
    </source>
</evidence>
<dbReference type="Pfam" id="PF00404">
    <property type="entry name" value="Dockerin_1"/>
    <property type="match status" value="1"/>
</dbReference>
<dbReference type="RefSeq" id="WP_024857860.1">
    <property type="nucleotide sequence ID" value="NZ_JEOB01000002.1"/>
</dbReference>
<dbReference type="PROSITE" id="PS51766">
    <property type="entry name" value="DOCKERIN"/>
    <property type="match status" value="1"/>
</dbReference>
<dbReference type="CDD" id="cd14256">
    <property type="entry name" value="Dockerin_I"/>
    <property type="match status" value="1"/>
</dbReference>
<evidence type="ECO:0000256" key="1">
    <source>
        <dbReference type="SAM" id="SignalP"/>
    </source>
</evidence>
<feature type="chain" id="PRO_5001464333" evidence="1">
    <location>
        <begin position="28"/>
        <end position="305"/>
    </location>
</feature>
<proteinExistence type="predicted"/>
<dbReference type="GO" id="GO:0000272">
    <property type="term" value="P:polysaccharide catabolic process"/>
    <property type="evidence" value="ECO:0007669"/>
    <property type="project" value="InterPro"/>
</dbReference>
<dbReference type="InterPro" id="IPR002105">
    <property type="entry name" value="Dockerin_1_rpt"/>
</dbReference>
<name>A0A011VVU1_RUMAL</name>
<dbReference type="Gene3D" id="1.10.1330.10">
    <property type="entry name" value="Dockerin domain"/>
    <property type="match status" value="1"/>
</dbReference>
<keyword evidence="4" id="KW-1185">Reference proteome</keyword>
<comment type="caution">
    <text evidence="3">The sequence shown here is derived from an EMBL/GenBank/DDBJ whole genome shotgun (WGS) entry which is preliminary data.</text>
</comment>
<organism evidence="3 4">
    <name type="scientific">Ruminococcus albus SY3</name>
    <dbReference type="NCBI Taxonomy" id="1341156"/>
    <lineage>
        <taxon>Bacteria</taxon>
        <taxon>Bacillati</taxon>
        <taxon>Bacillota</taxon>
        <taxon>Clostridia</taxon>
        <taxon>Eubacteriales</taxon>
        <taxon>Oscillospiraceae</taxon>
        <taxon>Ruminococcus</taxon>
    </lineage>
</organism>
<evidence type="ECO:0000313" key="4">
    <source>
        <dbReference type="Proteomes" id="UP000021369"/>
    </source>
</evidence>
<dbReference type="InterPro" id="IPR016134">
    <property type="entry name" value="Dockerin_dom"/>
</dbReference>
<dbReference type="InterPro" id="IPR018247">
    <property type="entry name" value="EF_Hand_1_Ca_BS"/>
</dbReference>
<keyword evidence="1" id="KW-0732">Signal</keyword>